<dbReference type="Proteomes" id="UP000185678">
    <property type="component" value="Unassembled WGS sequence"/>
</dbReference>
<reference evidence="1 2" key="1">
    <citation type="submission" date="2017-01" db="EMBL/GenBank/DDBJ databases">
        <authorList>
            <person name="Mah S.A."/>
            <person name="Swanson W.J."/>
            <person name="Moy G.W."/>
            <person name="Vacquier V.D."/>
        </authorList>
    </citation>
    <scope>NUCLEOTIDE SEQUENCE [LARGE SCALE GENOMIC DNA]</scope>
    <source>
        <strain evidence="1 2">DSM 11589</strain>
    </source>
</reference>
<name>A0A1N7LSG6_9PROT</name>
<sequence>MTIDYHALGVYSEAAETARQAAHDRTLALNDLTRLLTLTSGGGMALARSLDRDQANRLWNQVQAADTRMMDAVGIANAAAPLCGRPLLAVR</sequence>
<organism evidence="1 2">
    <name type="scientific">Insolitispirillum peregrinum</name>
    <dbReference type="NCBI Taxonomy" id="80876"/>
    <lineage>
        <taxon>Bacteria</taxon>
        <taxon>Pseudomonadati</taxon>
        <taxon>Pseudomonadota</taxon>
        <taxon>Alphaproteobacteria</taxon>
        <taxon>Rhodospirillales</taxon>
        <taxon>Novispirillaceae</taxon>
        <taxon>Insolitispirillum</taxon>
    </lineage>
</organism>
<dbReference type="RefSeq" id="WP_076400255.1">
    <property type="nucleotide sequence ID" value="NZ_FTOA01000003.1"/>
</dbReference>
<proteinExistence type="predicted"/>
<evidence type="ECO:0000313" key="1">
    <source>
        <dbReference type="EMBL" id="SIS76714.1"/>
    </source>
</evidence>
<keyword evidence="2" id="KW-1185">Reference proteome</keyword>
<dbReference type="STRING" id="80876.SAMN05421779_103526"/>
<dbReference type="EMBL" id="FTOA01000003">
    <property type="protein sequence ID" value="SIS76714.1"/>
    <property type="molecule type" value="Genomic_DNA"/>
</dbReference>
<accession>A0A1N7LSG6</accession>
<protein>
    <submittedName>
        <fullName evidence="1">Uncharacterized protein</fullName>
    </submittedName>
</protein>
<evidence type="ECO:0000313" key="2">
    <source>
        <dbReference type="Proteomes" id="UP000185678"/>
    </source>
</evidence>
<dbReference type="AlphaFoldDB" id="A0A1N7LSG6"/>
<gene>
    <name evidence="1" type="ORF">SAMN05421779_103526</name>
</gene>